<feature type="transmembrane region" description="Helical" evidence="1">
    <location>
        <begin position="240"/>
        <end position="260"/>
    </location>
</feature>
<name>K6ZIB3_9ALTE</name>
<dbReference type="EMBL" id="BAEQ01000028">
    <property type="protein sequence ID" value="GAC28633.1"/>
    <property type="molecule type" value="Genomic_DNA"/>
</dbReference>
<dbReference type="Proteomes" id="UP000006251">
    <property type="component" value="Unassembled WGS sequence"/>
</dbReference>
<gene>
    <name evidence="3" type="ORF">GPAL_1770</name>
</gene>
<proteinExistence type="predicted"/>
<dbReference type="RefSeq" id="WP_006010936.1">
    <property type="nucleotide sequence ID" value="NZ_BAEQ01000028.1"/>
</dbReference>
<organism evidence="3 4">
    <name type="scientific">Brumicola pallidula DSM 14239 = ACAM 615</name>
    <dbReference type="NCBI Taxonomy" id="1121922"/>
    <lineage>
        <taxon>Bacteria</taxon>
        <taxon>Pseudomonadati</taxon>
        <taxon>Pseudomonadota</taxon>
        <taxon>Gammaproteobacteria</taxon>
        <taxon>Alteromonadales</taxon>
        <taxon>Alteromonadaceae</taxon>
        <taxon>Brumicola</taxon>
    </lineage>
</organism>
<reference evidence="4" key="1">
    <citation type="journal article" date="2014" name="Environ. Microbiol.">
        <title>Comparative genomics of the marine bacterial genus Glaciecola reveals the high degree of genomic diversity and genomic characteristic for cold adaptation.</title>
        <authorList>
            <person name="Qin Q.L."/>
            <person name="Xie B.B."/>
            <person name="Yu Y."/>
            <person name="Shu Y.L."/>
            <person name="Rong J.C."/>
            <person name="Zhang Y.J."/>
            <person name="Zhao D.L."/>
            <person name="Chen X.L."/>
            <person name="Zhang X.Y."/>
            <person name="Chen B."/>
            <person name="Zhou B.C."/>
            <person name="Zhang Y.Z."/>
        </authorList>
    </citation>
    <scope>NUCLEOTIDE SEQUENCE [LARGE SCALE GENOMIC DNA]</scope>
    <source>
        <strain evidence="4">ACAM 615</strain>
    </source>
</reference>
<dbReference type="InterPro" id="IPR003734">
    <property type="entry name" value="DUF155"/>
</dbReference>
<evidence type="ECO:0000313" key="4">
    <source>
        <dbReference type="Proteomes" id="UP000006251"/>
    </source>
</evidence>
<dbReference type="PANTHER" id="PTHR16255">
    <property type="entry name" value="REQUIRED FOR MEIOTIC NUCLEAR DIVISION PROTEIN 1 HOMOLOG"/>
    <property type="match status" value="1"/>
</dbReference>
<accession>K6ZIB3</accession>
<dbReference type="PANTHER" id="PTHR16255:SF1">
    <property type="entry name" value="REQUIRED FOR MEIOTIC NUCLEAR DIVISION PROTEIN 1 HOMOLOG"/>
    <property type="match status" value="1"/>
</dbReference>
<evidence type="ECO:0000259" key="2">
    <source>
        <dbReference type="Pfam" id="PF02582"/>
    </source>
</evidence>
<keyword evidence="1" id="KW-0812">Transmembrane</keyword>
<dbReference type="InterPro" id="IPR051624">
    <property type="entry name" value="RMD1/Sad1-interacting"/>
</dbReference>
<comment type="caution">
    <text evidence="3">The sequence shown here is derived from an EMBL/GenBank/DDBJ whole genome shotgun (WGS) entry which is preliminary data.</text>
</comment>
<dbReference type="OrthoDB" id="529323at2"/>
<keyword evidence="1" id="KW-0472">Membrane</keyword>
<evidence type="ECO:0000313" key="3">
    <source>
        <dbReference type="EMBL" id="GAC28633.1"/>
    </source>
</evidence>
<dbReference type="AlphaFoldDB" id="K6ZIB3"/>
<feature type="domain" description="DUF155" evidence="2">
    <location>
        <begin position="49"/>
        <end position="218"/>
    </location>
</feature>
<keyword evidence="1" id="KW-1133">Transmembrane helix</keyword>
<keyword evidence="4" id="KW-1185">Reference proteome</keyword>
<protein>
    <recommendedName>
        <fullName evidence="2">DUF155 domain-containing protein</fullName>
    </recommendedName>
</protein>
<evidence type="ECO:0000256" key="1">
    <source>
        <dbReference type="SAM" id="Phobius"/>
    </source>
</evidence>
<dbReference type="STRING" id="1121922.GCA_000428905_01943"/>
<sequence>MSFFNNNAEIILFAAQIDLDQVKTQFEKLFIVQRYRDAVHIEMPKGHFFIFDYGVLVAWGVNPAKQDQYLTVLKHIAKGVNPAQTDRYEFVKAGKESSQLVIVDNQLSLPNVQVDSLLTLSHAFAQSAKLQYFEILAEHTISNNQYLINTLSQTGKLPLSRRALAKLRGLLLQTRSDIMLHYRVLDTPEFFGDFPVVEHLYLSLSRYLELKPRIELLNLKLQTMHDLYDMLAAEQNHKHLSFLGSIVIILIATEIGLFFFG</sequence>
<dbReference type="Pfam" id="PF02582">
    <property type="entry name" value="DUF155"/>
    <property type="match status" value="1"/>
</dbReference>